<dbReference type="EMBL" id="CP097770">
    <property type="protein sequence ID" value="UZP76654.1"/>
    <property type="molecule type" value="Genomic_DNA"/>
</dbReference>
<evidence type="ECO:0000313" key="1">
    <source>
        <dbReference type="EMBL" id="UZP76654.1"/>
    </source>
</evidence>
<sequence>MLDEKLSAGLESVPQPKQFKTRVSRVETYTQPILEGKGLND</sequence>
<protein>
    <submittedName>
        <fullName evidence="1">Uncharacterized protein</fullName>
    </submittedName>
</protein>
<gene>
    <name evidence="1" type="ORF">MF626_06175</name>
</gene>
<name>A0AAE9PZ20_PAEPO</name>
<reference evidence="1" key="1">
    <citation type="submission" date="2022-11" db="EMBL/GenBank/DDBJ databases">
        <authorList>
            <person name="Vasilchenko N.G."/>
            <person name="Prazdnova E.V."/>
            <person name="Gorovtsov A.V."/>
            <person name="Chistyakov V.A."/>
            <person name="Pak M.L."/>
        </authorList>
    </citation>
    <scope>NUCLEOTIDE SEQUENCE</scope>
    <source>
        <strain evidence="1">R 4.5</strain>
    </source>
</reference>
<organism evidence="1">
    <name type="scientific">Paenibacillus polymyxa</name>
    <name type="common">Bacillus polymyxa</name>
    <dbReference type="NCBI Taxonomy" id="1406"/>
    <lineage>
        <taxon>Bacteria</taxon>
        <taxon>Bacillati</taxon>
        <taxon>Bacillota</taxon>
        <taxon>Bacilli</taxon>
        <taxon>Bacillales</taxon>
        <taxon>Paenibacillaceae</taxon>
        <taxon>Paenibacillus</taxon>
    </lineage>
</organism>
<dbReference type="AlphaFoldDB" id="A0AAE9PZ20"/>
<proteinExistence type="predicted"/>
<accession>A0AAE9PZ20</accession>